<dbReference type="PROSITE" id="PS00675">
    <property type="entry name" value="SIGMA54_INTERACT_1"/>
    <property type="match status" value="1"/>
</dbReference>
<gene>
    <name evidence="7" type="ORF">CRI94_16040</name>
</gene>
<evidence type="ECO:0000256" key="1">
    <source>
        <dbReference type="ARBA" id="ARBA00022741"/>
    </source>
</evidence>
<evidence type="ECO:0000313" key="8">
    <source>
        <dbReference type="Proteomes" id="UP000220102"/>
    </source>
</evidence>
<dbReference type="AlphaFoldDB" id="A0A2A8CU32"/>
<keyword evidence="4" id="KW-0238">DNA-binding</keyword>
<dbReference type="InterPro" id="IPR025662">
    <property type="entry name" value="Sigma_54_int_dom_ATP-bd_1"/>
</dbReference>
<keyword evidence="2" id="KW-0067">ATP-binding</keyword>
<dbReference type="OrthoDB" id="9782110at2"/>
<evidence type="ECO:0000256" key="5">
    <source>
        <dbReference type="ARBA" id="ARBA00023163"/>
    </source>
</evidence>
<dbReference type="PROSITE" id="PS50045">
    <property type="entry name" value="SIGMA54_INTERACT_4"/>
    <property type="match status" value="1"/>
</dbReference>
<keyword evidence="5" id="KW-0804">Transcription</keyword>
<dbReference type="InterPro" id="IPR027417">
    <property type="entry name" value="P-loop_NTPase"/>
</dbReference>
<dbReference type="RefSeq" id="WP_098078385.1">
    <property type="nucleotide sequence ID" value="NZ_PDEQ01000010.1"/>
</dbReference>
<keyword evidence="8" id="KW-1185">Reference proteome</keyword>
<name>A0A2A8CU32_9BACT</name>
<dbReference type="GO" id="GO:0005524">
    <property type="term" value="F:ATP binding"/>
    <property type="evidence" value="ECO:0007669"/>
    <property type="project" value="UniProtKB-KW"/>
</dbReference>
<dbReference type="Gene3D" id="1.10.10.60">
    <property type="entry name" value="Homeodomain-like"/>
    <property type="match status" value="1"/>
</dbReference>
<keyword evidence="3" id="KW-0805">Transcription regulation</keyword>
<organism evidence="7 8">
    <name type="scientific">Longibacter salinarum</name>
    <dbReference type="NCBI Taxonomy" id="1850348"/>
    <lineage>
        <taxon>Bacteria</taxon>
        <taxon>Pseudomonadati</taxon>
        <taxon>Rhodothermota</taxon>
        <taxon>Rhodothermia</taxon>
        <taxon>Rhodothermales</taxon>
        <taxon>Salisaetaceae</taxon>
        <taxon>Longibacter</taxon>
    </lineage>
</organism>
<dbReference type="SUPFAM" id="SSF52540">
    <property type="entry name" value="P-loop containing nucleoside triphosphate hydrolases"/>
    <property type="match status" value="1"/>
</dbReference>
<evidence type="ECO:0000256" key="3">
    <source>
        <dbReference type="ARBA" id="ARBA00023015"/>
    </source>
</evidence>
<dbReference type="Pfam" id="PF25601">
    <property type="entry name" value="AAA_lid_14"/>
    <property type="match status" value="1"/>
</dbReference>
<dbReference type="InterPro" id="IPR002078">
    <property type="entry name" value="Sigma_54_int"/>
</dbReference>
<dbReference type="PANTHER" id="PTHR32071">
    <property type="entry name" value="TRANSCRIPTIONAL REGULATORY PROTEIN"/>
    <property type="match status" value="1"/>
</dbReference>
<dbReference type="InterPro" id="IPR058031">
    <property type="entry name" value="AAA_lid_NorR"/>
</dbReference>
<comment type="caution">
    <text evidence="7">The sequence shown here is derived from an EMBL/GenBank/DDBJ whole genome shotgun (WGS) entry which is preliminary data.</text>
</comment>
<dbReference type="Gene3D" id="1.10.8.60">
    <property type="match status" value="1"/>
</dbReference>
<sequence length="451" mass="49770">MGARTTEGDKPVWVHSNNAGVVGELCLSLTEAGIKAEVFRDDLLPEKGLIIVVAASGSQLVEKLIGDVGDGRIVVVVTDRISASDAWKLLDLGAVDVISYHCPSQVARSIQGRLDRWTAIEHWIDAPIVSRHLIGRSRAWKQALRRAIEAALFSQGPILIQGETGTGKELVARLIHTLDPRPDKEKIVVLDCTTIVPELSGSEFFGHEKGAFTNALKTRVGACELADGGTLFLDEIGDLPGTLQAELLRVIQEKTFKRVGSHTWRSAEFRLVCATHRDLRKMIEGGTFREDLYHRIAGWEMVLPPLRDRREDIILLANHFLAEIGTETPIHLDPLVQDALMGRDFSGNVRELRQLIRRMGGRHLAGGLITMSDLPAEDGRLLGRETGLRNNNVRQYIRQAIASGIGLKELCRRTGDLAVEIALEDANGNVSQAAERLQVTRRTIQMRKAQS</sequence>
<dbReference type="InterPro" id="IPR003593">
    <property type="entry name" value="AAA+_ATPase"/>
</dbReference>
<dbReference type="PANTHER" id="PTHR32071:SF117">
    <property type="entry name" value="PTS-DEPENDENT DIHYDROXYACETONE KINASE OPERON REGULATORY PROTEIN-RELATED"/>
    <property type="match status" value="1"/>
</dbReference>
<dbReference type="FunFam" id="3.40.50.300:FF:000006">
    <property type="entry name" value="DNA-binding transcriptional regulator NtrC"/>
    <property type="match status" value="1"/>
</dbReference>
<dbReference type="GO" id="GO:0043565">
    <property type="term" value="F:sequence-specific DNA binding"/>
    <property type="evidence" value="ECO:0007669"/>
    <property type="project" value="InterPro"/>
</dbReference>
<dbReference type="GO" id="GO:0006355">
    <property type="term" value="P:regulation of DNA-templated transcription"/>
    <property type="evidence" value="ECO:0007669"/>
    <property type="project" value="InterPro"/>
</dbReference>
<proteinExistence type="predicted"/>
<keyword evidence="1" id="KW-0547">Nucleotide-binding</keyword>
<dbReference type="Pfam" id="PF02954">
    <property type="entry name" value="HTH_8"/>
    <property type="match status" value="1"/>
</dbReference>
<evidence type="ECO:0000256" key="2">
    <source>
        <dbReference type="ARBA" id="ARBA00022840"/>
    </source>
</evidence>
<dbReference type="Proteomes" id="UP000220102">
    <property type="component" value="Unassembled WGS sequence"/>
</dbReference>
<evidence type="ECO:0000313" key="7">
    <source>
        <dbReference type="EMBL" id="PEN11299.1"/>
    </source>
</evidence>
<evidence type="ECO:0000259" key="6">
    <source>
        <dbReference type="PROSITE" id="PS50045"/>
    </source>
</evidence>
<dbReference type="CDD" id="cd00009">
    <property type="entry name" value="AAA"/>
    <property type="match status" value="1"/>
</dbReference>
<dbReference type="Gene3D" id="3.40.50.300">
    <property type="entry name" value="P-loop containing nucleotide triphosphate hydrolases"/>
    <property type="match status" value="1"/>
</dbReference>
<evidence type="ECO:0000256" key="4">
    <source>
        <dbReference type="ARBA" id="ARBA00023125"/>
    </source>
</evidence>
<protein>
    <submittedName>
        <fullName evidence="7">RNA polymerase subunit sigma-54</fullName>
    </submittedName>
</protein>
<reference evidence="7 8" key="1">
    <citation type="submission" date="2017-10" db="EMBL/GenBank/DDBJ databases">
        <title>Draft genome of Longibacter Salinarum.</title>
        <authorList>
            <person name="Goh K.M."/>
            <person name="Shamsir M.S."/>
            <person name="Lim S.W."/>
        </authorList>
    </citation>
    <scope>NUCLEOTIDE SEQUENCE [LARGE SCALE GENOMIC DNA]</scope>
    <source>
        <strain evidence="7 8">KCTC 52045</strain>
    </source>
</reference>
<dbReference type="Pfam" id="PF00158">
    <property type="entry name" value="Sigma54_activat"/>
    <property type="match status" value="1"/>
</dbReference>
<dbReference type="EMBL" id="PDEQ01000010">
    <property type="protein sequence ID" value="PEN11299.1"/>
    <property type="molecule type" value="Genomic_DNA"/>
</dbReference>
<dbReference type="SMART" id="SM00382">
    <property type="entry name" value="AAA"/>
    <property type="match status" value="1"/>
</dbReference>
<feature type="domain" description="Sigma-54 factor interaction" evidence="6">
    <location>
        <begin position="133"/>
        <end position="361"/>
    </location>
</feature>
<accession>A0A2A8CU32</accession>
<dbReference type="InterPro" id="IPR002197">
    <property type="entry name" value="HTH_Fis"/>
</dbReference>